<dbReference type="EMBL" id="BOOP01000050">
    <property type="protein sequence ID" value="GII43065.1"/>
    <property type="molecule type" value="Genomic_DNA"/>
</dbReference>
<feature type="region of interest" description="Disordered" evidence="1">
    <location>
        <begin position="55"/>
        <end position="103"/>
    </location>
</feature>
<accession>A0A8J3UR05</accession>
<name>A0A8J3UR05_9ACTN</name>
<protein>
    <submittedName>
        <fullName evidence="2">Uncharacterized protein</fullName>
    </submittedName>
</protein>
<reference evidence="2 3" key="1">
    <citation type="submission" date="2021-01" db="EMBL/GenBank/DDBJ databases">
        <title>Whole genome shotgun sequence of Planotetraspora phitsanulokensis NBRC 104273.</title>
        <authorList>
            <person name="Komaki H."/>
            <person name="Tamura T."/>
        </authorList>
    </citation>
    <scope>NUCLEOTIDE SEQUENCE [LARGE SCALE GENOMIC DNA]</scope>
    <source>
        <strain evidence="2 3">NBRC 104273</strain>
    </source>
</reference>
<dbReference type="AlphaFoldDB" id="A0A8J3UR05"/>
<comment type="caution">
    <text evidence="2">The sequence shown here is derived from an EMBL/GenBank/DDBJ whole genome shotgun (WGS) entry which is preliminary data.</text>
</comment>
<keyword evidence="3" id="KW-1185">Reference proteome</keyword>
<evidence type="ECO:0000313" key="2">
    <source>
        <dbReference type="EMBL" id="GII43065.1"/>
    </source>
</evidence>
<sequence>MERDYSLGRGVFAPLWEGMQLSCPVVATAARHPRYLWGTMPQERDDRNIPLADRRAEQEAVHDEPDFAEEFTPSPTDPAGQPETDPDKEVHGQDEGYEKPTSA</sequence>
<proteinExistence type="predicted"/>
<feature type="compositionally biased region" description="Basic and acidic residues" evidence="1">
    <location>
        <begin position="55"/>
        <end position="65"/>
    </location>
</feature>
<feature type="compositionally biased region" description="Basic and acidic residues" evidence="1">
    <location>
        <begin position="85"/>
        <end position="103"/>
    </location>
</feature>
<organism evidence="2 3">
    <name type="scientific">Planotetraspora phitsanulokensis</name>
    <dbReference type="NCBI Taxonomy" id="575192"/>
    <lineage>
        <taxon>Bacteria</taxon>
        <taxon>Bacillati</taxon>
        <taxon>Actinomycetota</taxon>
        <taxon>Actinomycetes</taxon>
        <taxon>Streptosporangiales</taxon>
        <taxon>Streptosporangiaceae</taxon>
        <taxon>Planotetraspora</taxon>
    </lineage>
</organism>
<dbReference type="Proteomes" id="UP000622547">
    <property type="component" value="Unassembled WGS sequence"/>
</dbReference>
<gene>
    <name evidence="2" type="ORF">Pph01_80680</name>
</gene>
<evidence type="ECO:0000313" key="3">
    <source>
        <dbReference type="Proteomes" id="UP000622547"/>
    </source>
</evidence>
<evidence type="ECO:0000256" key="1">
    <source>
        <dbReference type="SAM" id="MobiDB-lite"/>
    </source>
</evidence>